<keyword evidence="5" id="KW-1185">Reference proteome</keyword>
<keyword evidence="1 4" id="KW-0808">Transferase</keyword>
<dbReference type="PANTHER" id="PTHR42919:SF8">
    <property type="entry name" value="N-ALPHA-ACETYLTRANSFERASE 50"/>
    <property type="match status" value="1"/>
</dbReference>
<dbReference type="GO" id="GO:0016747">
    <property type="term" value="F:acyltransferase activity, transferring groups other than amino-acyl groups"/>
    <property type="evidence" value="ECO:0007669"/>
    <property type="project" value="InterPro"/>
</dbReference>
<evidence type="ECO:0000256" key="2">
    <source>
        <dbReference type="ARBA" id="ARBA00023315"/>
    </source>
</evidence>
<dbReference type="CDD" id="cd04301">
    <property type="entry name" value="NAT_SF"/>
    <property type="match status" value="1"/>
</dbReference>
<name>A0A6N0HWT2_9GAMM</name>
<dbReference type="Proteomes" id="UP000509658">
    <property type="component" value="Chromosome"/>
</dbReference>
<evidence type="ECO:0000256" key="1">
    <source>
        <dbReference type="ARBA" id="ARBA00022679"/>
    </source>
</evidence>
<dbReference type="EMBL" id="CP054491">
    <property type="protein sequence ID" value="QKQ26606.1"/>
    <property type="molecule type" value="Genomic_DNA"/>
</dbReference>
<dbReference type="Pfam" id="PF00583">
    <property type="entry name" value="Acetyltransf_1"/>
    <property type="match status" value="1"/>
</dbReference>
<evidence type="ECO:0000313" key="5">
    <source>
        <dbReference type="Proteomes" id="UP000509658"/>
    </source>
</evidence>
<keyword evidence="2" id="KW-0012">Acyltransferase</keyword>
<dbReference type="InterPro" id="IPR016181">
    <property type="entry name" value="Acyl_CoA_acyltransferase"/>
</dbReference>
<dbReference type="InterPro" id="IPR051556">
    <property type="entry name" value="N-term/lysine_N-AcTrnsfr"/>
</dbReference>
<sequence length="170" mass="19285">MTLSVSPVIHQEIEVVRVEVEDFELIKSLYYSSDLYHYEQMPNEFRMPGDISEHCTLEGFNALYSSSDYVMLMARVDGDVCGIVSGSLIDQKSLIHKSRLVGYIDELSVAKPFRRIGVAQMLVAEIECYFQKLGAEEMVLSVYEFNDSALDLYAKLGYQSKLKKLSKSLS</sequence>
<dbReference type="AlphaFoldDB" id="A0A6N0HWT2"/>
<evidence type="ECO:0000313" key="4">
    <source>
        <dbReference type="EMBL" id="QKQ26606.1"/>
    </source>
</evidence>
<proteinExistence type="predicted"/>
<dbReference type="Gene3D" id="3.40.630.30">
    <property type="match status" value="1"/>
</dbReference>
<dbReference type="SUPFAM" id="SSF55729">
    <property type="entry name" value="Acyl-CoA N-acyltransferases (Nat)"/>
    <property type="match status" value="1"/>
</dbReference>
<evidence type="ECO:0000259" key="3">
    <source>
        <dbReference type="PROSITE" id="PS51186"/>
    </source>
</evidence>
<protein>
    <submittedName>
        <fullName evidence="4">GNAT family N-acetyltransferase</fullName>
    </submittedName>
</protein>
<feature type="domain" description="N-acetyltransferase" evidence="3">
    <location>
        <begin position="13"/>
        <end position="170"/>
    </location>
</feature>
<dbReference type="PANTHER" id="PTHR42919">
    <property type="entry name" value="N-ALPHA-ACETYLTRANSFERASE"/>
    <property type="match status" value="1"/>
</dbReference>
<organism evidence="4 5">
    <name type="scientific">Candidatus Reidiella endopervernicosa</name>
    <dbReference type="NCBI Taxonomy" id="2738883"/>
    <lineage>
        <taxon>Bacteria</taxon>
        <taxon>Pseudomonadati</taxon>
        <taxon>Pseudomonadota</taxon>
        <taxon>Gammaproteobacteria</taxon>
        <taxon>Candidatus Reidiella</taxon>
    </lineage>
</organism>
<dbReference type="RefSeq" id="WP_078483366.1">
    <property type="nucleotide sequence ID" value="NZ_CP054491.1"/>
</dbReference>
<dbReference type="InterPro" id="IPR000182">
    <property type="entry name" value="GNAT_dom"/>
</dbReference>
<accession>A0A6N0HWT2</accession>
<dbReference type="PROSITE" id="PS51186">
    <property type="entry name" value="GNAT"/>
    <property type="match status" value="1"/>
</dbReference>
<gene>
    <name evidence="4" type="ORF">HUE57_10195</name>
</gene>
<dbReference type="KEGG" id="rev:HUE57_10195"/>
<reference evidence="4 5" key="1">
    <citation type="submission" date="2020-05" db="EMBL/GenBank/DDBJ databases">
        <title>Horizontal transmission and recombination maintain forever young bacterial symbiont genomes.</title>
        <authorList>
            <person name="Russell S.L."/>
            <person name="Pepper-Tunick E."/>
            <person name="Svedberg J."/>
            <person name="Byrne A."/>
            <person name="Ruelas Castillo J."/>
            <person name="Vollmers C."/>
            <person name="Beinart R.A."/>
            <person name="Corbett-Detig R."/>
        </authorList>
    </citation>
    <scope>NUCLEOTIDE SEQUENCE [LARGE SCALE GENOMIC DNA]</scope>
    <source>
        <strain evidence="4">Santa_Monica_outfall</strain>
    </source>
</reference>